<gene>
    <name evidence="6" type="primary">mftF</name>
    <name evidence="6" type="ORF">L5G33_00525</name>
</gene>
<feature type="domain" description="Glycosyltransferase 2-like" evidence="5">
    <location>
        <begin position="93"/>
        <end position="206"/>
    </location>
</feature>
<dbReference type="Pfam" id="PF00535">
    <property type="entry name" value="Glycos_transf_2"/>
    <property type="match status" value="1"/>
</dbReference>
<dbReference type="Proteomes" id="UP001200110">
    <property type="component" value="Unassembled WGS sequence"/>
</dbReference>
<comment type="similarity">
    <text evidence="2">Belongs to the glycosyltransferase 2 family.</text>
</comment>
<keyword evidence="4" id="KW-0808">Transferase</keyword>
<keyword evidence="3" id="KW-0328">Glycosyltransferase</keyword>
<dbReference type="InterPro" id="IPR023981">
    <property type="entry name" value="MftF"/>
</dbReference>
<comment type="pathway">
    <text evidence="1">Cell wall biogenesis; cell wall polysaccharide biosynthesis.</text>
</comment>
<evidence type="ECO:0000256" key="4">
    <source>
        <dbReference type="ARBA" id="ARBA00022679"/>
    </source>
</evidence>
<dbReference type="RefSeq" id="WP_236996189.1">
    <property type="nucleotide sequence ID" value="NZ_JAKKOR010000001.1"/>
</dbReference>
<evidence type="ECO:0000313" key="7">
    <source>
        <dbReference type="Proteomes" id="UP001200110"/>
    </source>
</evidence>
<dbReference type="EMBL" id="JAKKOR010000001">
    <property type="protein sequence ID" value="MCF8586948.1"/>
    <property type="molecule type" value="Genomic_DNA"/>
</dbReference>
<evidence type="ECO:0000256" key="1">
    <source>
        <dbReference type="ARBA" id="ARBA00004776"/>
    </source>
</evidence>
<keyword evidence="7" id="KW-1185">Reference proteome</keyword>
<evidence type="ECO:0000259" key="5">
    <source>
        <dbReference type="Pfam" id="PF00535"/>
    </source>
</evidence>
<sequence length="476" mass="51184">MNAGTAGPATTTLPAGFQVQIDPRCARGGNLRHLVGGSPLRVMKLSDPALGMTSGDGRIAVHDNGTQVLARRLLDAGIAHPRPMSGPDVSDVTVVIPVHGNQAGIDRLLSALGDVEVIVVDDASDEPIRVPAGVRSIRFDDNRGPAAARNAGTAAADTEFVAFLDSDTVPESGWLTMLLGHFADPTVAIVAPRIVGLGMVYSGAQLSDSSAVAEYANRFSSLDMGPREALVAPGSPIAYVPSAAMVIRRDAFLGFDESLRVAEDVDLCWRTHEHGWRIRYDPIASVGHDHRETLRAMLNRRRFYGTGGAELALRHGALAAPVVTTVPLAAAVIGLMMRSRWGALVAAVILAFVYRRTRRLLGDVPRARAIAAQNTARAVGFGLLQACAAVLRHYWPVSLLAFACSRRFRRWLPWVAVAEAVAMWVRFQLVDPEAPVMSPLHYAAYRRLDDLAYGAGLWQGALKRRDVGALRPVISR</sequence>
<dbReference type="PANTHER" id="PTHR43179">
    <property type="entry name" value="RHAMNOSYLTRANSFERASE WBBL"/>
    <property type="match status" value="1"/>
</dbReference>
<protein>
    <submittedName>
        <fullName evidence="6">Mycofactocin biosynthesis glycosyltransferase MftF</fullName>
    </submittedName>
</protein>
<comment type="caution">
    <text evidence="6">The sequence shown here is derived from an EMBL/GenBank/DDBJ whole genome shotgun (WGS) entry which is preliminary data.</text>
</comment>
<evidence type="ECO:0000256" key="2">
    <source>
        <dbReference type="ARBA" id="ARBA00006739"/>
    </source>
</evidence>
<dbReference type="Gene3D" id="3.90.550.10">
    <property type="entry name" value="Spore Coat Polysaccharide Biosynthesis Protein SpsA, Chain A"/>
    <property type="match status" value="1"/>
</dbReference>
<dbReference type="SUPFAM" id="SSF53448">
    <property type="entry name" value="Nucleotide-diphospho-sugar transferases"/>
    <property type="match status" value="1"/>
</dbReference>
<proteinExistence type="inferred from homology"/>
<organism evidence="6 7">
    <name type="scientific">Gordonia liuliyuniae</name>
    <dbReference type="NCBI Taxonomy" id="2911517"/>
    <lineage>
        <taxon>Bacteria</taxon>
        <taxon>Bacillati</taxon>
        <taxon>Actinomycetota</taxon>
        <taxon>Actinomycetes</taxon>
        <taxon>Mycobacteriales</taxon>
        <taxon>Gordoniaceae</taxon>
        <taxon>Gordonia</taxon>
    </lineage>
</organism>
<reference evidence="6 7" key="1">
    <citation type="submission" date="2022-01" db="EMBL/GenBank/DDBJ databases">
        <authorList>
            <person name="Huang Y."/>
        </authorList>
    </citation>
    <scope>NUCLEOTIDE SEQUENCE [LARGE SCALE GENOMIC DNA]</scope>
    <source>
        <strain evidence="6 7">HY366</strain>
    </source>
</reference>
<dbReference type="NCBIfam" id="TIGR03965">
    <property type="entry name" value="mycofact_glyco"/>
    <property type="match status" value="1"/>
</dbReference>
<accession>A0ABS9IN10</accession>
<evidence type="ECO:0000313" key="6">
    <source>
        <dbReference type="EMBL" id="MCF8586948.1"/>
    </source>
</evidence>
<evidence type="ECO:0000256" key="3">
    <source>
        <dbReference type="ARBA" id="ARBA00022676"/>
    </source>
</evidence>
<dbReference type="InterPro" id="IPR001173">
    <property type="entry name" value="Glyco_trans_2-like"/>
</dbReference>
<dbReference type="InterPro" id="IPR029044">
    <property type="entry name" value="Nucleotide-diphossugar_trans"/>
</dbReference>
<dbReference type="PANTHER" id="PTHR43179:SF12">
    <property type="entry name" value="GALACTOFURANOSYLTRANSFERASE GLFT2"/>
    <property type="match status" value="1"/>
</dbReference>
<name>A0ABS9IN10_9ACTN</name>